<comment type="caution">
    <text evidence="2">The sequence shown here is derived from an EMBL/GenBank/DDBJ whole genome shotgun (WGS) entry which is preliminary data.</text>
</comment>
<feature type="compositionally biased region" description="Low complexity" evidence="1">
    <location>
        <begin position="27"/>
        <end position="41"/>
    </location>
</feature>
<dbReference type="Proteomes" id="UP000529783">
    <property type="component" value="Unassembled WGS sequence"/>
</dbReference>
<keyword evidence="3" id="KW-1185">Reference proteome</keyword>
<organism evidence="2 3">
    <name type="scientific">Actinomadura luteofluorescens</name>
    <dbReference type="NCBI Taxonomy" id="46163"/>
    <lineage>
        <taxon>Bacteria</taxon>
        <taxon>Bacillati</taxon>
        <taxon>Actinomycetota</taxon>
        <taxon>Actinomycetes</taxon>
        <taxon>Streptosporangiales</taxon>
        <taxon>Thermomonosporaceae</taxon>
        <taxon>Actinomadura</taxon>
    </lineage>
</organism>
<name>A0A7Y9EDV7_9ACTN</name>
<feature type="region of interest" description="Disordered" evidence="1">
    <location>
        <begin position="1"/>
        <end position="41"/>
    </location>
</feature>
<evidence type="ECO:0000313" key="3">
    <source>
        <dbReference type="Proteomes" id="UP000529783"/>
    </source>
</evidence>
<sequence length="125" mass="12864">MKPTGGPAFGAGTDEPTAPSPWLARLGGAEPAPSPSPGLRTTIAPATAAIPTAPVRAPASPSLPAWLFFLRRCERYGWRLSDMVVGAPSGPLRLGRRVPAHGGQVTIPDGRIVGGPGLRATNRAR</sequence>
<protein>
    <submittedName>
        <fullName evidence="2">Uncharacterized protein</fullName>
    </submittedName>
</protein>
<dbReference type="EMBL" id="JACCBA010000001">
    <property type="protein sequence ID" value="NYD45807.1"/>
    <property type="molecule type" value="Genomic_DNA"/>
</dbReference>
<proteinExistence type="predicted"/>
<gene>
    <name evidence="2" type="ORF">BJY14_001790</name>
</gene>
<accession>A0A7Y9EDV7</accession>
<dbReference type="AlphaFoldDB" id="A0A7Y9EDV7"/>
<evidence type="ECO:0000313" key="2">
    <source>
        <dbReference type="EMBL" id="NYD45807.1"/>
    </source>
</evidence>
<reference evidence="2 3" key="1">
    <citation type="submission" date="2020-07" db="EMBL/GenBank/DDBJ databases">
        <title>Sequencing the genomes of 1000 actinobacteria strains.</title>
        <authorList>
            <person name="Klenk H.-P."/>
        </authorList>
    </citation>
    <scope>NUCLEOTIDE SEQUENCE [LARGE SCALE GENOMIC DNA]</scope>
    <source>
        <strain evidence="2 3">DSM 40398</strain>
    </source>
</reference>
<evidence type="ECO:0000256" key="1">
    <source>
        <dbReference type="SAM" id="MobiDB-lite"/>
    </source>
</evidence>
<dbReference type="RefSeq" id="WP_246395852.1">
    <property type="nucleotide sequence ID" value="NZ_JACCBA010000001.1"/>
</dbReference>
<feature type="region of interest" description="Disordered" evidence="1">
    <location>
        <begin position="105"/>
        <end position="125"/>
    </location>
</feature>